<evidence type="ECO:0000256" key="2">
    <source>
        <dbReference type="ARBA" id="ARBA00023002"/>
    </source>
</evidence>
<dbReference type="PRINTS" id="PR00081">
    <property type="entry name" value="GDHRDH"/>
</dbReference>
<evidence type="ECO:0000313" key="6">
    <source>
        <dbReference type="Proteomes" id="UP000078558"/>
    </source>
</evidence>
<keyword evidence="2 4" id="KW-0560">Oxidoreductase</keyword>
<keyword evidence="3" id="KW-0812">Transmembrane</keyword>
<keyword evidence="3" id="KW-0472">Membrane</keyword>
<dbReference type="PROSITE" id="PS00061">
    <property type="entry name" value="ADH_SHORT"/>
    <property type="match status" value="1"/>
</dbReference>
<dbReference type="PANTHER" id="PTHR44196">
    <property type="entry name" value="DEHYDROGENASE/REDUCTASE SDR FAMILY MEMBER 7B"/>
    <property type="match status" value="1"/>
</dbReference>
<proteinExistence type="inferred from homology"/>
<dbReference type="OrthoDB" id="9797538at2"/>
<dbReference type="Proteomes" id="UP000078558">
    <property type="component" value="Chromosome I"/>
</dbReference>
<dbReference type="InterPro" id="IPR002347">
    <property type="entry name" value="SDR_fam"/>
</dbReference>
<dbReference type="Pfam" id="PF00106">
    <property type="entry name" value="adh_short"/>
    <property type="match status" value="1"/>
</dbReference>
<keyword evidence="6" id="KW-1185">Reference proteome</keyword>
<keyword evidence="3" id="KW-1133">Transmembrane helix</keyword>
<dbReference type="AlphaFoldDB" id="A0A1C3JXT7"/>
<dbReference type="KEGG" id="odi:ODI_R3692"/>
<gene>
    <name evidence="4" type="ORF">ODI_03490</name>
    <name evidence="5" type="ORF">ODI_R3692</name>
</gene>
<dbReference type="PANTHER" id="PTHR44196:SF1">
    <property type="entry name" value="DEHYDROGENASE_REDUCTASE SDR FAMILY MEMBER 7B"/>
    <property type="match status" value="1"/>
</dbReference>
<evidence type="ECO:0000256" key="3">
    <source>
        <dbReference type="SAM" id="Phobius"/>
    </source>
</evidence>
<comment type="similarity">
    <text evidence="1">Belongs to the short-chain dehydrogenases/reductases (SDR) family.</text>
</comment>
<organism evidence="4 6">
    <name type="scientific">Orrella dioscoreae</name>
    <dbReference type="NCBI Taxonomy" id="1851544"/>
    <lineage>
        <taxon>Bacteria</taxon>
        <taxon>Pseudomonadati</taxon>
        <taxon>Pseudomonadota</taxon>
        <taxon>Betaproteobacteria</taxon>
        <taxon>Burkholderiales</taxon>
        <taxon>Alcaligenaceae</taxon>
        <taxon>Orrella</taxon>
    </lineage>
</organism>
<protein>
    <submittedName>
        <fullName evidence="4">Oxidoreductase, short-chain dehydrogenase/reductase family</fullName>
        <ecNumber evidence="4">1.1.1.-</ecNumber>
    </submittedName>
</protein>
<dbReference type="EMBL" id="LT907988">
    <property type="protein sequence ID" value="SOE51790.1"/>
    <property type="molecule type" value="Genomic_DNA"/>
</dbReference>
<dbReference type="GO" id="GO:0016491">
    <property type="term" value="F:oxidoreductase activity"/>
    <property type="evidence" value="ECO:0007669"/>
    <property type="project" value="UniProtKB-KW"/>
</dbReference>
<evidence type="ECO:0000256" key="1">
    <source>
        <dbReference type="ARBA" id="ARBA00006484"/>
    </source>
</evidence>
<reference evidence="5 6" key="2">
    <citation type="submission" date="2017-08" db="EMBL/GenBank/DDBJ databases">
        <authorList>
            <person name="de Groot N.N."/>
        </authorList>
    </citation>
    <scope>NUCLEOTIDE SEQUENCE [LARGE SCALE GENOMIC DNA]</scope>
    <source>
        <strain evidence="5">Orrdi1</strain>
    </source>
</reference>
<name>A0A1C3JXT7_9BURK</name>
<feature type="transmembrane region" description="Helical" evidence="3">
    <location>
        <begin position="234"/>
        <end position="254"/>
    </location>
</feature>
<accession>A0A1C3JXT7</accession>
<dbReference type="RefSeq" id="WP_067749873.1">
    <property type="nucleotide sequence ID" value="NZ_LT907988.1"/>
</dbReference>
<reference evidence="4 6" key="1">
    <citation type="submission" date="2016-06" db="EMBL/GenBank/DDBJ databases">
        <authorList>
            <person name="Kjaerup R.B."/>
            <person name="Dalgaard T.S."/>
            <person name="Juul-Madsen H.R."/>
        </authorList>
    </citation>
    <scope>NUCLEOTIDE SEQUENCE [LARGE SCALE GENOMIC DNA]</scope>
    <source>
        <strain evidence="4">Orrdi1</strain>
    </source>
</reference>
<dbReference type="InterPro" id="IPR020904">
    <property type="entry name" value="Sc_DH/Rdtase_CS"/>
</dbReference>
<dbReference type="STRING" id="1851544.ODI_03490"/>
<evidence type="ECO:0000313" key="4">
    <source>
        <dbReference type="EMBL" id="SBT24071.1"/>
    </source>
</evidence>
<dbReference type="InterPro" id="IPR036291">
    <property type="entry name" value="NAD(P)-bd_dom_sf"/>
</dbReference>
<dbReference type="GO" id="GO:0016020">
    <property type="term" value="C:membrane"/>
    <property type="evidence" value="ECO:0007669"/>
    <property type="project" value="TreeGrafter"/>
</dbReference>
<evidence type="ECO:0000313" key="5">
    <source>
        <dbReference type="EMBL" id="SOE51790.1"/>
    </source>
</evidence>
<dbReference type="EC" id="1.1.1.-" evidence="4"/>
<dbReference type="Gene3D" id="3.40.50.720">
    <property type="entry name" value="NAD(P)-binding Rossmann-like Domain"/>
    <property type="match status" value="1"/>
</dbReference>
<dbReference type="EMBL" id="FLRC01000005">
    <property type="protein sequence ID" value="SBT24071.1"/>
    <property type="molecule type" value="Genomic_DNA"/>
</dbReference>
<sequence length="266" mass="27985">MNPRRQAARLPLRAPTRVLITGASGEIGGALALAYAAPGVTLVLHGRRGERLAALAADCRARGAQVLACEADLADLDGWRQTLTGLCTPVAPDLVVVAAGINISVPPGACSEGWEKMRHLLDVNVLAAIATVEVAARAMCARGQGQIALVSSLAAFRGLPRVPAYSASKAALKAYGEAMRDVLAPKGVSLSVVMPGYVVSPMCAAMPGPKPFLWDAPRAARAIRRGLRANRARIVFPFWLGWGTWLLGAAPPWLASRILRWLGYGA</sequence>
<dbReference type="SUPFAM" id="SSF51735">
    <property type="entry name" value="NAD(P)-binding Rossmann-fold domains"/>
    <property type="match status" value="1"/>
</dbReference>